<evidence type="ECO:0000313" key="6">
    <source>
        <dbReference type="EMBL" id="NMN01141.1"/>
    </source>
</evidence>
<dbReference type="InterPro" id="IPR016032">
    <property type="entry name" value="Sig_transdc_resp-reg_C-effctor"/>
</dbReference>
<dbReference type="CDD" id="cd17535">
    <property type="entry name" value="REC_NarL-like"/>
    <property type="match status" value="1"/>
</dbReference>
<organism evidence="6 7">
    <name type="scientific">Bifidobacterium moraviense</name>
    <dbReference type="NCBI Taxonomy" id="2675323"/>
    <lineage>
        <taxon>Bacteria</taxon>
        <taxon>Bacillati</taxon>
        <taxon>Actinomycetota</taxon>
        <taxon>Actinomycetes</taxon>
        <taxon>Bifidobacteriales</taxon>
        <taxon>Bifidobacteriaceae</taxon>
        <taxon>Bifidobacterium</taxon>
    </lineage>
</organism>
<dbReference type="GO" id="GO:0000160">
    <property type="term" value="P:phosphorelay signal transduction system"/>
    <property type="evidence" value="ECO:0007669"/>
    <property type="project" value="InterPro"/>
</dbReference>
<dbReference type="PROSITE" id="PS50043">
    <property type="entry name" value="HTH_LUXR_2"/>
    <property type="match status" value="1"/>
</dbReference>
<dbReference type="InterPro" id="IPR000792">
    <property type="entry name" value="Tscrpt_reg_LuxR_C"/>
</dbReference>
<proteinExistence type="predicted"/>
<evidence type="ECO:0000313" key="7">
    <source>
        <dbReference type="Proteomes" id="UP000588277"/>
    </source>
</evidence>
<dbReference type="InterPro" id="IPR011006">
    <property type="entry name" value="CheY-like_superfamily"/>
</dbReference>
<accession>A0A7Y0F327</accession>
<evidence type="ECO:0000256" key="3">
    <source>
        <dbReference type="PROSITE-ProRule" id="PRU00169"/>
    </source>
</evidence>
<keyword evidence="2 6" id="KW-0238">DNA-binding</keyword>
<dbReference type="InterPro" id="IPR058245">
    <property type="entry name" value="NreC/VraR/RcsB-like_REC"/>
</dbReference>
<dbReference type="PROSITE" id="PS50110">
    <property type="entry name" value="RESPONSE_REGULATORY"/>
    <property type="match status" value="1"/>
</dbReference>
<reference evidence="6 7" key="1">
    <citation type="submission" date="2020-02" db="EMBL/GenBank/DDBJ databases">
        <title>Characterization of phylogenetic diversity of novel bifidobacterial species isolated in Czech ZOOs.</title>
        <authorList>
            <person name="Lugli G.A."/>
            <person name="Vera N.B."/>
            <person name="Ventura M."/>
        </authorList>
    </citation>
    <scope>NUCLEOTIDE SEQUENCE [LARGE SCALE GENOMIC DNA]</scope>
    <source>
        <strain evidence="6 7">DSM 109958</strain>
    </source>
</reference>
<comment type="caution">
    <text evidence="6">The sequence shown here is derived from an EMBL/GenBank/DDBJ whole genome shotgun (WGS) entry which is preliminary data.</text>
</comment>
<dbReference type="Proteomes" id="UP000588277">
    <property type="component" value="Unassembled WGS sequence"/>
</dbReference>
<dbReference type="InterPro" id="IPR001789">
    <property type="entry name" value="Sig_transdc_resp-reg_receiver"/>
</dbReference>
<dbReference type="Pfam" id="PF00072">
    <property type="entry name" value="Response_reg"/>
    <property type="match status" value="1"/>
</dbReference>
<evidence type="ECO:0000259" key="5">
    <source>
        <dbReference type="PROSITE" id="PS50110"/>
    </source>
</evidence>
<dbReference type="Gene3D" id="3.40.50.2300">
    <property type="match status" value="1"/>
</dbReference>
<dbReference type="SUPFAM" id="SSF46894">
    <property type="entry name" value="C-terminal effector domain of the bipartite response regulators"/>
    <property type="match status" value="1"/>
</dbReference>
<keyword evidence="1 3" id="KW-0597">Phosphoprotein</keyword>
<gene>
    <name evidence="6" type="ORF">G1C96_1726</name>
</gene>
<dbReference type="PANTHER" id="PTHR43214">
    <property type="entry name" value="TWO-COMPONENT RESPONSE REGULATOR"/>
    <property type="match status" value="1"/>
</dbReference>
<dbReference type="SMART" id="SM00448">
    <property type="entry name" value="REC"/>
    <property type="match status" value="1"/>
</dbReference>
<dbReference type="PRINTS" id="PR00038">
    <property type="entry name" value="HTHLUXR"/>
</dbReference>
<keyword evidence="7" id="KW-1185">Reference proteome</keyword>
<dbReference type="GO" id="GO:0006355">
    <property type="term" value="P:regulation of DNA-templated transcription"/>
    <property type="evidence" value="ECO:0007669"/>
    <property type="project" value="InterPro"/>
</dbReference>
<dbReference type="Pfam" id="PF00196">
    <property type="entry name" value="GerE"/>
    <property type="match status" value="1"/>
</dbReference>
<name>A0A7Y0F327_9BIFI</name>
<sequence>MADAGPLPKRGMRMRVGIIENDRMTASVLRHMLGRSDDIHVVWVAATAVEGLRCCFRRDDAQPDVVLVDIMLEGVSGLDVCREIRRRSGTIGVVCITAYEVGPFVDRAVRSGAQAIVSKDGSIEELLRVMRAVARGDAMPPCSTATESHGLVSADDGATPPVALSSMELAVMRGYHRGFSTREMARQHHIAPSTVLVHAHHVMAKLGVHTRVEAVRICLRDHLI</sequence>
<dbReference type="InterPro" id="IPR039420">
    <property type="entry name" value="WalR-like"/>
</dbReference>
<feature type="domain" description="Response regulatory" evidence="5">
    <location>
        <begin position="15"/>
        <end position="134"/>
    </location>
</feature>
<evidence type="ECO:0000259" key="4">
    <source>
        <dbReference type="PROSITE" id="PS50043"/>
    </source>
</evidence>
<feature type="modified residue" description="4-aspartylphosphate" evidence="3">
    <location>
        <position position="69"/>
    </location>
</feature>
<dbReference type="CDD" id="cd06170">
    <property type="entry name" value="LuxR_C_like"/>
    <property type="match status" value="1"/>
</dbReference>
<dbReference type="SMART" id="SM00421">
    <property type="entry name" value="HTH_LUXR"/>
    <property type="match status" value="1"/>
</dbReference>
<evidence type="ECO:0000256" key="2">
    <source>
        <dbReference type="ARBA" id="ARBA00023125"/>
    </source>
</evidence>
<dbReference type="EMBL" id="JAAIIH010000017">
    <property type="protein sequence ID" value="NMN01141.1"/>
    <property type="molecule type" value="Genomic_DNA"/>
</dbReference>
<dbReference type="SUPFAM" id="SSF52172">
    <property type="entry name" value="CheY-like"/>
    <property type="match status" value="1"/>
</dbReference>
<dbReference type="AlphaFoldDB" id="A0A7Y0F327"/>
<dbReference type="GO" id="GO:0003677">
    <property type="term" value="F:DNA binding"/>
    <property type="evidence" value="ECO:0007669"/>
    <property type="project" value="UniProtKB-KW"/>
</dbReference>
<feature type="domain" description="HTH luxR-type" evidence="4">
    <location>
        <begin position="157"/>
        <end position="222"/>
    </location>
</feature>
<evidence type="ECO:0000256" key="1">
    <source>
        <dbReference type="ARBA" id="ARBA00022553"/>
    </source>
</evidence>
<protein>
    <submittedName>
        <fullName evidence="6">DNA-binding response regulator</fullName>
    </submittedName>
</protein>